<reference evidence="3 4" key="1">
    <citation type="submission" date="2023-07" db="EMBL/GenBank/DDBJ databases">
        <title>Comparative genomics of wheat-associated soil bacteria to identify genetic determinants of phenazine resistance.</title>
        <authorList>
            <person name="Mouncey N."/>
        </authorList>
    </citation>
    <scope>NUCLEOTIDE SEQUENCE [LARGE SCALE GENOMIC DNA]</scope>
    <source>
        <strain evidence="3 4">W2I16</strain>
    </source>
</reference>
<dbReference type="EMBL" id="JAUSZS010000004">
    <property type="protein sequence ID" value="MDQ0933752.1"/>
    <property type="molecule type" value="Genomic_DNA"/>
</dbReference>
<evidence type="ECO:0000256" key="2">
    <source>
        <dbReference type="SAM" id="Phobius"/>
    </source>
</evidence>
<evidence type="ECO:0000313" key="3">
    <source>
        <dbReference type="EMBL" id="MDQ0933752.1"/>
    </source>
</evidence>
<keyword evidence="2" id="KW-1133">Transmembrane helix</keyword>
<gene>
    <name evidence="3" type="ORF">QFZ49_003692</name>
</gene>
<proteinExistence type="predicted"/>
<organism evidence="3 4">
    <name type="scientific">Streptomyces turgidiscabies</name>
    <dbReference type="NCBI Taxonomy" id="85558"/>
    <lineage>
        <taxon>Bacteria</taxon>
        <taxon>Bacillati</taxon>
        <taxon>Actinomycetota</taxon>
        <taxon>Actinomycetes</taxon>
        <taxon>Kitasatosporales</taxon>
        <taxon>Streptomycetaceae</taxon>
        <taxon>Streptomyces</taxon>
    </lineage>
</organism>
<dbReference type="RefSeq" id="WP_307627471.1">
    <property type="nucleotide sequence ID" value="NZ_JAUSZS010000004.1"/>
</dbReference>
<dbReference type="Proteomes" id="UP001223072">
    <property type="component" value="Unassembled WGS sequence"/>
</dbReference>
<name>A0ABU0RRH4_9ACTN</name>
<evidence type="ECO:0000256" key="1">
    <source>
        <dbReference type="SAM" id="MobiDB-lite"/>
    </source>
</evidence>
<feature type="region of interest" description="Disordered" evidence="1">
    <location>
        <begin position="110"/>
        <end position="133"/>
    </location>
</feature>
<accession>A0ABU0RRH4</accession>
<evidence type="ECO:0008006" key="5">
    <source>
        <dbReference type="Google" id="ProtNLM"/>
    </source>
</evidence>
<keyword evidence="4" id="KW-1185">Reference proteome</keyword>
<protein>
    <recommendedName>
        <fullName evidence="5">Transposase</fullName>
    </recommendedName>
</protein>
<keyword evidence="2" id="KW-0472">Membrane</keyword>
<keyword evidence="2" id="KW-0812">Transmembrane</keyword>
<sequence>MSSVTRFSTSVRAVSGRCGRLFGLLGPVVVGEAVGMFLRAPAKRKDQYPQGRLTGQSVVLPRLPPAPVLESRQPYVVLQPTRELLPAADLLAGRGDGRLLVRIRQASRRPSARQRFSRRSRTVSRTGVGSGRRTHPWAAAIGRRTPCLDTGSPGSRSACFRPEARPWEQLSQLPCVPWSADSHGE</sequence>
<feature type="compositionally biased region" description="Basic residues" evidence="1">
    <location>
        <begin position="110"/>
        <end position="122"/>
    </location>
</feature>
<comment type="caution">
    <text evidence="3">The sequence shown here is derived from an EMBL/GenBank/DDBJ whole genome shotgun (WGS) entry which is preliminary data.</text>
</comment>
<feature type="transmembrane region" description="Helical" evidence="2">
    <location>
        <begin position="20"/>
        <end position="38"/>
    </location>
</feature>
<evidence type="ECO:0000313" key="4">
    <source>
        <dbReference type="Proteomes" id="UP001223072"/>
    </source>
</evidence>